<dbReference type="InterPro" id="IPR050090">
    <property type="entry name" value="Tyrosine_recombinase_XerCD"/>
</dbReference>
<accession>H6RQZ9</accession>
<dbReference type="InterPro" id="IPR010998">
    <property type="entry name" value="Integrase_recombinase_N"/>
</dbReference>
<dbReference type="PROSITE" id="PS51900">
    <property type="entry name" value="CB"/>
    <property type="match status" value="1"/>
</dbReference>
<evidence type="ECO:0000313" key="8">
    <source>
        <dbReference type="Proteomes" id="UP000007517"/>
    </source>
</evidence>
<dbReference type="PANTHER" id="PTHR30349">
    <property type="entry name" value="PHAGE INTEGRASE-RELATED"/>
    <property type="match status" value="1"/>
</dbReference>
<evidence type="ECO:0000259" key="6">
    <source>
        <dbReference type="PROSITE" id="PS51900"/>
    </source>
</evidence>
<dbReference type="STRING" id="1146883.BLASA_1964"/>
<feature type="domain" description="Core-binding (CB)" evidence="6">
    <location>
        <begin position="14"/>
        <end position="99"/>
    </location>
</feature>
<feature type="domain" description="Tyr recombinase" evidence="5">
    <location>
        <begin position="120"/>
        <end position="300"/>
    </location>
</feature>
<organism evidence="7 8">
    <name type="scientific">Blastococcus saxobsidens (strain DD2)</name>
    <dbReference type="NCBI Taxonomy" id="1146883"/>
    <lineage>
        <taxon>Bacteria</taxon>
        <taxon>Bacillati</taxon>
        <taxon>Actinomycetota</taxon>
        <taxon>Actinomycetes</taxon>
        <taxon>Geodermatophilales</taxon>
        <taxon>Geodermatophilaceae</taxon>
        <taxon>Blastococcus</taxon>
    </lineage>
</organism>
<dbReference type="Proteomes" id="UP000007517">
    <property type="component" value="Chromosome"/>
</dbReference>
<dbReference type="Gene3D" id="1.10.150.130">
    <property type="match status" value="1"/>
</dbReference>
<name>H6RQZ9_BLASD</name>
<keyword evidence="3" id="KW-0233">DNA recombination</keyword>
<evidence type="ECO:0000313" key="7">
    <source>
        <dbReference type="EMBL" id="CCG02878.1"/>
    </source>
</evidence>
<keyword evidence="2 4" id="KW-0238">DNA-binding</keyword>
<protein>
    <submittedName>
        <fullName evidence="7">Tyrosine recombinase xerC</fullName>
    </submittedName>
</protein>
<evidence type="ECO:0000256" key="3">
    <source>
        <dbReference type="ARBA" id="ARBA00023172"/>
    </source>
</evidence>
<dbReference type="AlphaFoldDB" id="H6RQZ9"/>
<dbReference type="KEGG" id="bsd:BLASA_1964"/>
<keyword evidence="8" id="KW-1185">Reference proteome</keyword>
<dbReference type="eggNOG" id="COG4974">
    <property type="taxonomic scope" value="Bacteria"/>
</dbReference>
<evidence type="ECO:0000256" key="4">
    <source>
        <dbReference type="PROSITE-ProRule" id="PRU01248"/>
    </source>
</evidence>
<dbReference type="InterPro" id="IPR004107">
    <property type="entry name" value="Integrase_SAM-like_N"/>
</dbReference>
<evidence type="ECO:0000256" key="2">
    <source>
        <dbReference type="ARBA" id="ARBA00023125"/>
    </source>
</evidence>
<dbReference type="GO" id="GO:0015074">
    <property type="term" value="P:DNA integration"/>
    <property type="evidence" value="ECO:0007669"/>
    <property type="project" value="UniProtKB-KW"/>
</dbReference>
<evidence type="ECO:0000259" key="5">
    <source>
        <dbReference type="PROSITE" id="PS51898"/>
    </source>
</evidence>
<dbReference type="GO" id="GO:0006310">
    <property type="term" value="P:DNA recombination"/>
    <property type="evidence" value="ECO:0007669"/>
    <property type="project" value="UniProtKB-KW"/>
</dbReference>
<keyword evidence="1" id="KW-0229">DNA integration</keyword>
<dbReference type="GO" id="GO:0003677">
    <property type="term" value="F:DNA binding"/>
    <property type="evidence" value="ECO:0007669"/>
    <property type="project" value="UniProtKB-UniRule"/>
</dbReference>
<dbReference type="InterPro" id="IPR044068">
    <property type="entry name" value="CB"/>
</dbReference>
<reference evidence="8" key="2">
    <citation type="submission" date="2012-02" db="EMBL/GenBank/DDBJ databases">
        <title>Complete genome sequence of Blastococcus saxobsidens strain DD2.</title>
        <authorList>
            <person name="Genoscope."/>
        </authorList>
    </citation>
    <scope>NUCLEOTIDE SEQUENCE [LARGE SCALE GENOMIC DNA]</scope>
    <source>
        <strain evidence="8">DD2</strain>
    </source>
</reference>
<dbReference type="Gene3D" id="1.10.443.10">
    <property type="entry name" value="Intergrase catalytic core"/>
    <property type="match status" value="1"/>
</dbReference>
<dbReference type="EMBL" id="FO117623">
    <property type="protein sequence ID" value="CCG02878.1"/>
    <property type="molecule type" value="Genomic_DNA"/>
</dbReference>
<dbReference type="PANTHER" id="PTHR30349:SF88">
    <property type="entry name" value="BLL1584 PROTEIN"/>
    <property type="match status" value="1"/>
</dbReference>
<gene>
    <name evidence="7" type="primary">xerC2</name>
    <name evidence="7" type="ordered locus">BLASA_1964</name>
</gene>
<sequence>MSSAPPPRVAMAVDDLAVLLPDWRTHLRARNVAPSTIASYLRVGENLVGYLREAGMPTTAGAISRDHLEAFLAALVERVSPATVAKHYRSMQQLFRWLTEDGEIPRSPMERMRPPAVPEQPVDILTDDELRALLDAARGNTFENRRDTAMLRMLIDTGMRAGELAGLNVDDLDSEQSVALVMGKGRRGRAVPYGAKTADALRRYLRARATHPQATLPALWLGKKGRVTDSGVRQMLERRAAEAHVSNVHPHRFRHTYAHTWLASGGQEQDLMRLAGWRSREMVGRYAASAADERARAAFHRAGLGDRL</sequence>
<dbReference type="InterPro" id="IPR002104">
    <property type="entry name" value="Integrase_catalytic"/>
</dbReference>
<dbReference type="Pfam" id="PF00589">
    <property type="entry name" value="Phage_integrase"/>
    <property type="match status" value="1"/>
</dbReference>
<dbReference type="OrthoDB" id="148546at2"/>
<dbReference type="HOGENOM" id="CLU_027562_9_2_11"/>
<reference evidence="7 8" key="1">
    <citation type="journal article" date="2012" name="J. Bacteriol.">
        <title>Genome Sequence of Blastococcus saxobsidens DD2, a Stone-Inhabiting Bacterium.</title>
        <authorList>
            <person name="Chouaia B."/>
            <person name="Crotti E."/>
            <person name="Brusetti L."/>
            <person name="Daffonchio D."/>
            <person name="Essoussi I."/>
            <person name="Nouioui I."/>
            <person name="Sbissi I."/>
            <person name="Ghodhbane-Gtari F."/>
            <person name="Gtari M."/>
            <person name="Vacherie B."/>
            <person name="Barbe V."/>
            <person name="Medigue C."/>
            <person name="Gury J."/>
            <person name="Pujic P."/>
            <person name="Normand P."/>
        </authorList>
    </citation>
    <scope>NUCLEOTIDE SEQUENCE [LARGE SCALE GENOMIC DNA]</scope>
    <source>
        <strain evidence="7 8">DD2</strain>
    </source>
</reference>
<proteinExistence type="predicted"/>
<dbReference type="Pfam" id="PF13495">
    <property type="entry name" value="Phage_int_SAM_4"/>
    <property type="match status" value="1"/>
</dbReference>
<dbReference type="PROSITE" id="PS51898">
    <property type="entry name" value="TYR_RECOMBINASE"/>
    <property type="match status" value="1"/>
</dbReference>
<dbReference type="SUPFAM" id="SSF56349">
    <property type="entry name" value="DNA breaking-rejoining enzymes"/>
    <property type="match status" value="1"/>
</dbReference>
<dbReference type="InterPro" id="IPR011010">
    <property type="entry name" value="DNA_brk_join_enz"/>
</dbReference>
<dbReference type="InterPro" id="IPR013762">
    <property type="entry name" value="Integrase-like_cat_sf"/>
</dbReference>
<evidence type="ECO:0000256" key="1">
    <source>
        <dbReference type="ARBA" id="ARBA00022908"/>
    </source>
</evidence>